<evidence type="ECO:0000256" key="4">
    <source>
        <dbReference type="ARBA" id="ARBA00022840"/>
    </source>
</evidence>
<keyword evidence="4 5" id="KW-0067">ATP-binding</keyword>
<keyword evidence="9" id="KW-1185">Reference proteome</keyword>
<dbReference type="InterPro" id="IPR052751">
    <property type="entry name" value="Plant_MAPKKK"/>
</dbReference>
<name>A0A6D2I8L1_9BRAS</name>
<comment type="caution">
    <text evidence="8">The sequence shown here is derived from an EMBL/GenBank/DDBJ whole genome shotgun (WGS) entry which is preliminary data.</text>
</comment>
<dbReference type="InterPro" id="IPR008271">
    <property type="entry name" value="Ser/Thr_kinase_AS"/>
</dbReference>
<dbReference type="AlphaFoldDB" id="A0A6D2I8L1"/>
<evidence type="ECO:0000256" key="1">
    <source>
        <dbReference type="ARBA" id="ARBA00022679"/>
    </source>
</evidence>
<evidence type="ECO:0000256" key="3">
    <source>
        <dbReference type="ARBA" id="ARBA00022777"/>
    </source>
</evidence>
<dbReference type="PROSITE" id="PS00108">
    <property type="entry name" value="PROTEIN_KINASE_ST"/>
    <property type="match status" value="1"/>
</dbReference>
<accession>A0A6D2I8L1</accession>
<keyword evidence="1" id="KW-0808">Transferase</keyword>
<dbReference type="GO" id="GO:0007165">
    <property type="term" value="P:signal transduction"/>
    <property type="evidence" value="ECO:0007669"/>
    <property type="project" value="TreeGrafter"/>
</dbReference>
<dbReference type="Proteomes" id="UP000467841">
    <property type="component" value="Unassembled WGS sequence"/>
</dbReference>
<evidence type="ECO:0000256" key="6">
    <source>
        <dbReference type="RuleBase" id="RU000304"/>
    </source>
</evidence>
<evidence type="ECO:0000313" key="9">
    <source>
        <dbReference type="Proteomes" id="UP000467841"/>
    </source>
</evidence>
<dbReference type="EMBL" id="CACVBM020000888">
    <property type="protein sequence ID" value="CAA7024515.1"/>
    <property type="molecule type" value="Genomic_DNA"/>
</dbReference>
<evidence type="ECO:0000256" key="5">
    <source>
        <dbReference type="PROSITE-ProRule" id="PRU10141"/>
    </source>
</evidence>
<evidence type="ECO:0000256" key="2">
    <source>
        <dbReference type="ARBA" id="ARBA00022741"/>
    </source>
</evidence>
<dbReference type="InterPro" id="IPR017441">
    <property type="entry name" value="Protein_kinase_ATP_BS"/>
</dbReference>
<comment type="similarity">
    <text evidence="6">Belongs to the protein kinase superfamily.</text>
</comment>
<dbReference type="PANTHER" id="PTHR48011:SF16">
    <property type="entry name" value="PROTEIN KINASE SUPERFAMILY PROTEIN"/>
    <property type="match status" value="1"/>
</dbReference>
<reference evidence="8" key="1">
    <citation type="submission" date="2020-01" db="EMBL/GenBank/DDBJ databases">
        <authorList>
            <person name="Mishra B."/>
        </authorList>
    </citation>
    <scope>NUCLEOTIDE SEQUENCE [LARGE SCALE GENOMIC DNA]</scope>
</reference>
<feature type="domain" description="Protein kinase" evidence="7">
    <location>
        <begin position="6"/>
        <end position="216"/>
    </location>
</feature>
<organism evidence="8 9">
    <name type="scientific">Microthlaspi erraticum</name>
    <dbReference type="NCBI Taxonomy" id="1685480"/>
    <lineage>
        <taxon>Eukaryota</taxon>
        <taxon>Viridiplantae</taxon>
        <taxon>Streptophyta</taxon>
        <taxon>Embryophyta</taxon>
        <taxon>Tracheophyta</taxon>
        <taxon>Spermatophyta</taxon>
        <taxon>Magnoliopsida</taxon>
        <taxon>eudicotyledons</taxon>
        <taxon>Gunneridae</taxon>
        <taxon>Pentapetalae</taxon>
        <taxon>rosids</taxon>
        <taxon>malvids</taxon>
        <taxon>Brassicales</taxon>
        <taxon>Brassicaceae</taxon>
        <taxon>Coluteocarpeae</taxon>
        <taxon>Microthlaspi</taxon>
    </lineage>
</organism>
<dbReference type="Gene3D" id="1.10.510.10">
    <property type="entry name" value="Transferase(Phosphotransferase) domain 1"/>
    <property type="match status" value="1"/>
</dbReference>
<dbReference type="OrthoDB" id="1023468at2759"/>
<sequence length="216" mass="24478">MKQSNEEFVRFLGEGTYGYVLLVKYTNPDGSSFLAAVKHSYAAEYDSLQKELQILRELRGCPRIVKCFGDSLEQGLSSDGNKVHKLLLEYASEGSLNAFMENHTDRKLPESMIKDFTRMVLEGLVSIHDHGFVHCDLKSANLLVFRCNDSYELKISDFGNALEVGQVPDYWETDFPYVGTPIYMPPESFRDGVAFRDASRKEQLQPLSDGESQEKP</sequence>
<dbReference type="GO" id="GO:0004674">
    <property type="term" value="F:protein serine/threonine kinase activity"/>
    <property type="evidence" value="ECO:0007669"/>
    <property type="project" value="UniProtKB-KW"/>
</dbReference>
<gene>
    <name evidence="8" type="ORF">MERR_LOCUS11750</name>
</gene>
<keyword evidence="2 5" id="KW-0547">Nucleotide-binding</keyword>
<evidence type="ECO:0000313" key="8">
    <source>
        <dbReference type="EMBL" id="CAA7024515.1"/>
    </source>
</evidence>
<evidence type="ECO:0000259" key="7">
    <source>
        <dbReference type="PROSITE" id="PS50011"/>
    </source>
</evidence>
<dbReference type="InterPro" id="IPR011009">
    <property type="entry name" value="Kinase-like_dom_sf"/>
</dbReference>
<dbReference type="SUPFAM" id="SSF56112">
    <property type="entry name" value="Protein kinase-like (PK-like)"/>
    <property type="match status" value="1"/>
</dbReference>
<feature type="binding site" evidence="5">
    <location>
        <position position="38"/>
    </location>
    <ligand>
        <name>ATP</name>
        <dbReference type="ChEBI" id="CHEBI:30616"/>
    </ligand>
</feature>
<dbReference type="GO" id="GO:0005524">
    <property type="term" value="F:ATP binding"/>
    <property type="evidence" value="ECO:0007669"/>
    <property type="project" value="UniProtKB-UniRule"/>
</dbReference>
<dbReference type="PROSITE" id="PS50011">
    <property type="entry name" value="PROTEIN_KINASE_DOM"/>
    <property type="match status" value="1"/>
</dbReference>
<dbReference type="Pfam" id="PF00069">
    <property type="entry name" value="Pkinase"/>
    <property type="match status" value="1"/>
</dbReference>
<dbReference type="PROSITE" id="PS00107">
    <property type="entry name" value="PROTEIN_KINASE_ATP"/>
    <property type="match status" value="1"/>
</dbReference>
<proteinExistence type="inferred from homology"/>
<keyword evidence="3" id="KW-0418">Kinase</keyword>
<dbReference type="InterPro" id="IPR000719">
    <property type="entry name" value="Prot_kinase_dom"/>
</dbReference>
<keyword evidence="6" id="KW-0723">Serine/threonine-protein kinase</keyword>
<protein>
    <recommendedName>
        <fullName evidence="7">Protein kinase domain-containing protein</fullName>
    </recommendedName>
</protein>
<dbReference type="PANTHER" id="PTHR48011">
    <property type="entry name" value="CCR4-NOT TRANSCRIPTIONAL COMPLEX SUBUNIT CAF120-RELATED"/>
    <property type="match status" value="1"/>
</dbReference>
<dbReference type="SMART" id="SM00220">
    <property type="entry name" value="S_TKc"/>
    <property type="match status" value="1"/>
</dbReference>
<dbReference type="Gene3D" id="3.30.200.20">
    <property type="entry name" value="Phosphorylase Kinase, domain 1"/>
    <property type="match status" value="1"/>
</dbReference>